<accession>A0A4R1QYW1</accession>
<reference evidence="2 3" key="1">
    <citation type="submission" date="2019-03" db="EMBL/GenBank/DDBJ databases">
        <title>Genomic Encyclopedia of Type Strains, Phase IV (KMG-IV): sequencing the most valuable type-strain genomes for metagenomic binning, comparative biology and taxonomic classification.</title>
        <authorList>
            <person name="Goeker M."/>
        </authorList>
    </citation>
    <scope>NUCLEOTIDE SEQUENCE [LARGE SCALE GENOMIC DNA]</scope>
    <source>
        <strain evidence="2 3">DSM 100451</strain>
    </source>
</reference>
<evidence type="ECO:0000259" key="1">
    <source>
        <dbReference type="Pfam" id="PF00248"/>
    </source>
</evidence>
<organism evidence="2 3">
    <name type="scientific">Allofournierella massiliensis</name>
    <dbReference type="NCBI Taxonomy" id="1650663"/>
    <lineage>
        <taxon>Bacteria</taxon>
        <taxon>Bacillati</taxon>
        <taxon>Bacillota</taxon>
        <taxon>Clostridia</taxon>
        <taxon>Eubacteriales</taxon>
        <taxon>Oscillospiraceae</taxon>
        <taxon>Allofournierella</taxon>
    </lineage>
</organism>
<dbReference type="GO" id="GO:0016491">
    <property type="term" value="F:oxidoreductase activity"/>
    <property type="evidence" value="ECO:0007669"/>
    <property type="project" value="InterPro"/>
</dbReference>
<sequence length="282" mass="30856">MEFITENGRAVGRIGQGTWYLGENAATAARERKALQAGVEAGMNLIDTAEMYGEGASEHLIGSAIRGMDRASLYLVSKVYPFHADRRSIFLSCENSLRRLGTDYLDLYLLHWRGAVPLAETVECMEQLKAKGRIRAWGVSNFDALDMDELLEVTGGSRCSTDQVLYHLGSRGVEFDLLPWMQKQGMPMMAYCPLAQAGSLRRDLAGCAAVQNAAAAHGVSLWQVLLAFLLTRPGVYPIPRSSRAEHTLDNAAALELRLSAEELAALDAAFPAPTRRTPLDIV</sequence>
<dbReference type="OrthoDB" id="9804790at2"/>
<proteinExistence type="predicted"/>
<dbReference type="Proteomes" id="UP000295184">
    <property type="component" value="Unassembled WGS sequence"/>
</dbReference>
<protein>
    <submittedName>
        <fullName evidence="2">Diketogulonate reductase-like aldo/keto reductase</fullName>
    </submittedName>
</protein>
<dbReference type="RefSeq" id="WP_058963935.1">
    <property type="nucleotide sequence ID" value="NZ_CABKVM010000016.1"/>
</dbReference>
<feature type="domain" description="NADP-dependent oxidoreductase" evidence="1">
    <location>
        <begin position="13"/>
        <end position="268"/>
    </location>
</feature>
<dbReference type="Pfam" id="PF00248">
    <property type="entry name" value="Aldo_ket_red"/>
    <property type="match status" value="1"/>
</dbReference>
<dbReference type="PANTHER" id="PTHR43638:SF3">
    <property type="entry name" value="ALDEHYDE REDUCTASE"/>
    <property type="match status" value="1"/>
</dbReference>
<comment type="caution">
    <text evidence="2">The sequence shown here is derived from an EMBL/GenBank/DDBJ whole genome shotgun (WGS) entry which is preliminary data.</text>
</comment>
<gene>
    <name evidence="2" type="ORF">EDD77_10832</name>
</gene>
<dbReference type="STRING" id="1650663.GCA_001486665_01494"/>
<dbReference type="AlphaFoldDB" id="A0A4R1QYW1"/>
<dbReference type="InterPro" id="IPR036812">
    <property type="entry name" value="NAD(P)_OxRdtase_dom_sf"/>
</dbReference>
<dbReference type="EMBL" id="SLUM01000008">
    <property type="protein sequence ID" value="TCL58165.1"/>
    <property type="molecule type" value="Genomic_DNA"/>
</dbReference>
<dbReference type="PRINTS" id="PR00069">
    <property type="entry name" value="ALDKETRDTASE"/>
</dbReference>
<name>A0A4R1QYW1_9FIRM</name>
<dbReference type="SUPFAM" id="SSF51430">
    <property type="entry name" value="NAD(P)-linked oxidoreductase"/>
    <property type="match status" value="1"/>
</dbReference>
<dbReference type="InterPro" id="IPR020471">
    <property type="entry name" value="AKR"/>
</dbReference>
<dbReference type="InterPro" id="IPR023210">
    <property type="entry name" value="NADP_OxRdtase_dom"/>
</dbReference>
<evidence type="ECO:0000313" key="2">
    <source>
        <dbReference type="EMBL" id="TCL58165.1"/>
    </source>
</evidence>
<dbReference type="CDD" id="cd19138">
    <property type="entry name" value="AKR_YeaE"/>
    <property type="match status" value="1"/>
</dbReference>
<evidence type="ECO:0000313" key="3">
    <source>
        <dbReference type="Proteomes" id="UP000295184"/>
    </source>
</evidence>
<dbReference type="PANTHER" id="PTHR43638">
    <property type="entry name" value="OXIDOREDUCTASE, ALDO/KETO REDUCTASE FAMILY PROTEIN"/>
    <property type="match status" value="1"/>
</dbReference>
<dbReference type="Gene3D" id="3.20.20.100">
    <property type="entry name" value="NADP-dependent oxidoreductase domain"/>
    <property type="match status" value="1"/>
</dbReference>